<evidence type="ECO:0000259" key="6">
    <source>
        <dbReference type="PROSITE" id="PS00497"/>
    </source>
</evidence>
<accession>A0A512SZA0</accession>
<dbReference type="SUPFAM" id="SSF48056">
    <property type="entry name" value="Di-copper centre-containing domain"/>
    <property type="match status" value="1"/>
</dbReference>
<evidence type="ECO:0000313" key="8">
    <source>
        <dbReference type="EMBL" id="GEQ13223.1"/>
    </source>
</evidence>
<evidence type="ECO:0000256" key="2">
    <source>
        <dbReference type="ARBA" id="ARBA00009928"/>
    </source>
</evidence>
<dbReference type="InterPro" id="IPR057190">
    <property type="entry name" value="DUF7868"/>
</dbReference>
<evidence type="ECO:0000256" key="4">
    <source>
        <dbReference type="ARBA" id="ARBA00023002"/>
    </source>
</evidence>
<evidence type="ECO:0000313" key="9">
    <source>
        <dbReference type="Proteomes" id="UP000321793"/>
    </source>
</evidence>
<comment type="cofactor">
    <cofactor evidence="1">
        <name>Cu(2+)</name>
        <dbReference type="ChEBI" id="CHEBI:29036"/>
    </cofactor>
</comment>
<comment type="caution">
    <text evidence="8">The sequence shown here is derived from an EMBL/GenBank/DDBJ whole genome shotgun (WGS) entry which is preliminary data.</text>
</comment>
<keyword evidence="5" id="KW-0186">Copper</keyword>
<dbReference type="Proteomes" id="UP000321793">
    <property type="component" value="Unassembled WGS sequence"/>
</dbReference>
<dbReference type="InterPro" id="IPR022739">
    <property type="entry name" value="Polyphenol_oxidase_cen"/>
</dbReference>
<protein>
    <recommendedName>
        <fullName evidence="6 7">Tyrosinase copper-binding domain-containing protein</fullName>
    </recommendedName>
</protein>
<feature type="domain" description="Tyrosinase copper-binding" evidence="6">
    <location>
        <begin position="71"/>
        <end position="88"/>
    </location>
</feature>
<evidence type="ECO:0000259" key="7">
    <source>
        <dbReference type="PROSITE" id="PS00498"/>
    </source>
</evidence>
<evidence type="ECO:0000256" key="5">
    <source>
        <dbReference type="ARBA" id="ARBA00023008"/>
    </source>
</evidence>
<dbReference type="PRINTS" id="PR00092">
    <property type="entry name" value="TYROSINASE"/>
</dbReference>
<dbReference type="PROSITE" id="PS00497">
    <property type="entry name" value="TYROSINASE_1"/>
    <property type="match status" value="1"/>
</dbReference>
<gene>
    <name evidence="8" type="ORF">KLO01_12700</name>
</gene>
<organism evidence="8 9">
    <name type="scientific">Knoellia locipacati</name>
    <dbReference type="NCBI Taxonomy" id="882824"/>
    <lineage>
        <taxon>Bacteria</taxon>
        <taxon>Bacillati</taxon>
        <taxon>Actinomycetota</taxon>
        <taxon>Actinomycetes</taxon>
        <taxon>Micrococcales</taxon>
        <taxon>Intrasporangiaceae</taxon>
        <taxon>Knoellia</taxon>
    </lineage>
</organism>
<dbReference type="InterPro" id="IPR008922">
    <property type="entry name" value="Di-copper_centre_dom_sf"/>
</dbReference>
<dbReference type="PANTHER" id="PTHR11474:SF76">
    <property type="entry name" value="SHKT DOMAIN-CONTAINING PROTEIN"/>
    <property type="match status" value="1"/>
</dbReference>
<dbReference type="PROSITE" id="PS00498">
    <property type="entry name" value="TYROSINASE_2"/>
    <property type="match status" value="1"/>
</dbReference>
<dbReference type="Pfam" id="PF00264">
    <property type="entry name" value="Tyrosinase"/>
    <property type="match status" value="2"/>
</dbReference>
<dbReference type="Pfam" id="PF25271">
    <property type="entry name" value="DUF7868"/>
    <property type="match status" value="1"/>
</dbReference>
<dbReference type="InterPro" id="IPR050316">
    <property type="entry name" value="Tyrosinase/Hemocyanin"/>
</dbReference>
<dbReference type="GO" id="GO:0004097">
    <property type="term" value="F:catechol oxidase activity"/>
    <property type="evidence" value="ECO:0007669"/>
    <property type="project" value="InterPro"/>
</dbReference>
<comment type="similarity">
    <text evidence="2">Belongs to the tyrosinase family.</text>
</comment>
<reference evidence="8 9" key="1">
    <citation type="submission" date="2019-07" db="EMBL/GenBank/DDBJ databases">
        <title>Whole genome shotgun sequence of Knoellia locipacati NBRC 109775.</title>
        <authorList>
            <person name="Hosoyama A."/>
            <person name="Uohara A."/>
            <person name="Ohji S."/>
            <person name="Ichikawa N."/>
        </authorList>
    </citation>
    <scope>NUCLEOTIDE SEQUENCE [LARGE SCALE GENOMIC DNA]</scope>
    <source>
        <strain evidence="8 9">NBRC 109775</strain>
    </source>
</reference>
<dbReference type="EMBL" id="BKBA01000004">
    <property type="protein sequence ID" value="GEQ13223.1"/>
    <property type="molecule type" value="Genomic_DNA"/>
</dbReference>
<name>A0A512SZA0_9MICO</name>
<keyword evidence="3" id="KW-0479">Metal-binding</keyword>
<dbReference type="PANTHER" id="PTHR11474">
    <property type="entry name" value="TYROSINASE FAMILY MEMBER"/>
    <property type="match status" value="1"/>
</dbReference>
<dbReference type="GO" id="GO:0046872">
    <property type="term" value="F:metal ion binding"/>
    <property type="evidence" value="ECO:0007669"/>
    <property type="project" value="UniProtKB-KW"/>
</dbReference>
<keyword evidence="9" id="KW-1185">Reference proteome</keyword>
<dbReference type="InterPro" id="IPR002227">
    <property type="entry name" value="Tyrosinase_Cu-bd"/>
</dbReference>
<keyword evidence="4" id="KW-0560">Oxidoreductase</keyword>
<feature type="domain" description="Tyrosinase copper-binding" evidence="7">
    <location>
        <begin position="226"/>
        <end position="237"/>
    </location>
</feature>
<evidence type="ECO:0000256" key="1">
    <source>
        <dbReference type="ARBA" id="ARBA00001973"/>
    </source>
</evidence>
<proteinExistence type="inferred from homology"/>
<dbReference type="AlphaFoldDB" id="A0A512SZA0"/>
<evidence type="ECO:0000256" key="3">
    <source>
        <dbReference type="ARBA" id="ARBA00022723"/>
    </source>
</evidence>
<dbReference type="Pfam" id="PF12142">
    <property type="entry name" value="PPO1_DWL"/>
    <property type="match status" value="1"/>
</dbReference>
<sequence length="497" mass="53060">MDVWTRTDDEGTWPDVLVAYARAVEGMRGLDPPTGKPRDPLSWQFQAAMHGRATRTGRADRSNSLWSRCQHGSWFFLPWHRMYLATFEAVVQHHLGDDDWSLPYWYALDPDRPSTAVLPPAFREARADNALFTEHRSVLANGGDPLPDVSGSVTQALEVEVFATDTGVASFGGGERSQPSFFGEEMGAIEDTPHGFVHVVVGNDFDAQGNTVREGWMGSFFTAGLDPIFWLHHANLDRLWQVWLDADPEHRNPPDDDAAWLRTSFRFPAPGGGTRTFRVGDVLDPQALGYTYEDLSVPSTFVAAPGAAPADAPADGGIGMGGAEAPPPRRRVTPQVVGATQDVSLAAPAPAVVDLSEPSDLGLGEADAAAATRVYLRLEGITGTAAAPAYEVYVNLPAGSTGAEHPELLAGRLATFGLAEASKGDSVHGGAGLTKVFEITRVRDALADRGRWDPAQVAVSFEPVLPAPSDTDALAEASTGAPQPPDLRAARVVVLSA</sequence>
<dbReference type="Gene3D" id="1.10.1280.10">
    <property type="entry name" value="Di-copper center containing domain from catechol oxidase"/>
    <property type="match status" value="1"/>
</dbReference>